<evidence type="ECO:0000313" key="4">
    <source>
        <dbReference type="Proteomes" id="UP001177744"/>
    </source>
</evidence>
<gene>
    <name evidence="3" type="ORF">QTO34_016646</name>
</gene>
<dbReference type="Pfam" id="PF02932">
    <property type="entry name" value="Neur_chan_memb"/>
    <property type="match status" value="1"/>
</dbReference>
<feature type="domain" description="Neurotransmitter-gated ion-channel transmembrane" evidence="2">
    <location>
        <begin position="3"/>
        <end position="53"/>
    </location>
</feature>
<dbReference type="GO" id="GO:0016020">
    <property type="term" value="C:membrane"/>
    <property type="evidence" value="ECO:0007669"/>
    <property type="project" value="InterPro"/>
</dbReference>
<evidence type="ECO:0000256" key="1">
    <source>
        <dbReference type="SAM" id="Phobius"/>
    </source>
</evidence>
<dbReference type="SUPFAM" id="SSF90112">
    <property type="entry name" value="Neurotransmitter-gated ion-channel transmembrane pore"/>
    <property type="match status" value="1"/>
</dbReference>
<dbReference type="InterPro" id="IPR038050">
    <property type="entry name" value="Neuro_actylchol_rec"/>
</dbReference>
<feature type="transmembrane region" description="Helical" evidence="1">
    <location>
        <begin position="36"/>
        <end position="54"/>
    </location>
</feature>
<dbReference type="InterPro" id="IPR006029">
    <property type="entry name" value="Neurotrans-gated_channel_TM"/>
</dbReference>
<dbReference type="Gene3D" id="1.20.58.390">
    <property type="entry name" value="Neurotransmitter-gated ion-channel transmembrane domain"/>
    <property type="match status" value="1"/>
</dbReference>
<name>A0AA40LQH5_CNENI</name>
<accession>A0AA40LQH5</accession>
<keyword evidence="1" id="KW-0472">Membrane</keyword>
<dbReference type="Proteomes" id="UP001177744">
    <property type="component" value="Unassembled WGS sequence"/>
</dbReference>
<reference evidence="3" key="1">
    <citation type="submission" date="2023-06" db="EMBL/GenBank/DDBJ databases">
        <title>Reference genome for the Northern bat (Eptesicus nilssonii), a most northern bat species.</title>
        <authorList>
            <person name="Laine V.N."/>
            <person name="Pulliainen A.T."/>
            <person name="Lilley T.M."/>
        </authorList>
    </citation>
    <scope>NUCLEOTIDE SEQUENCE</scope>
    <source>
        <strain evidence="3">BLF_Eptnil</strain>
        <tissue evidence="3">Kidney</tissue>
    </source>
</reference>
<dbReference type="AlphaFoldDB" id="A0AA40LQH5"/>
<comment type="caution">
    <text evidence="3">The sequence shown here is derived from an EMBL/GenBank/DDBJ whole genome shotgun (WGS) entry which is preliminary data.</text>
</comment>
<dbReference type="InterPro" id="IPR036719">
    <property type="entry name" value="Neuro-gated_channel_TM_sf"/>
</dbReference>
<proteinExistence type="predicted"/>
<protein>
    <recommendedName>
        <fullName evidence="2">Neurotransmitter-gated ion-channel transmembrane domain-containing protein</fullName>
    </recommendedName>
</protein>
<dbReference type="EMBL" id="JAULJE010000006">
    <property type="protein sequence ID" value="KAK1341895.1"/>
    <property type="molecule type" value="Genomic_DNA"/>
</dbReference>
<evidence type="ECO:0000313" key="3">
    <source>
        <dbReference type="EMBL" id="KAK1341895.1"/>
    </source>
</evidence>
<keyword evidence="1" id="KW-0812">Transmembrane</keyword>
<keyword evidence="4" id="KW-1185">Reference proteome</keyword>
<dbReference type="GO" id="GO:0006811">
    <property type="term" value="P:monoatomic ion transport"/>
    <property type="evidence" value="ECO:0007669"/>
    <property type="project" value="InterPro"/>
</dbReference>
<evidence type="ECO:0000259" key="2">
    <source>
        <dbReference type="Pfam" id="PF02932"/>
    </source>
</evidence>
<keyword evidence="1" id="KW-1133">Transmembrane helix</keyword>
<sequence length="73" mass="8632">MAADSIRYISRHVKKEHCISQVVQDWKFVAQVLDRIFLWLFLIVSVMGSVLIFTPSLKMWLHSYHEEQVSRAI</sequence>
<organism evidence="3 4">
    <name type="scientific">Cnephaeus nilssonii</name>
    <name type="common">Northern bat</name>
    <name type="synonym">Eptesicus nilssonii</name>
    <dbReference type="NCBI Taxonomy" id="3371016"/>
    <lineage>
        <taxon>Eukaryota</taxon>
        <taxon>Metazoa</taxon>
        <taxon>Chordata</taxon>
        <taxon>Craniata</taxon>
        <taxon>Vertebrata</taxon>
        <taxon>Euteleostomi</taxon>
        <taxon>Mammalia</taxon>
        <taxon>Eutheria</taxon>
        <taxon>Laurasiatheria</taxon>
        <taxon>Chiroptera</taxon>
        <taxon>Yangochiroptera</taxon>
        <taxon>Vespertilionidae</taxon>
        <taxon>Cnephaeus</taxon>
    </lineage>
</organism>